<evidence type="ECO:0000256" key="4">
    <source>
        <dbReference type="ARBA" id="ARBA00022475"/>
    </source>
</evidence>
<evidence type="ECO:0000256" key="1">
    <source>
        <dbReference type="ARBA" id="ARBA00004141"/>
    </source>
</evidence>
<dbReference type="InterPro" id="IPR027470">
    <property type="entry name" value="Cation_efflux_CTD"/>
</dbReference>
<proteinExistence type="inferred from homology"/>
<dbReference type="PANTHER" id="PTHR43840:SF41">
    <property type="entry name" value="CATION-EFFLUX PUMP FIEF"/>
    <property type="match status" value="1"/>
</dbReference>
<name>A0ABX2T3K9_9PROT</name>
<dbReference type="SUPFAM" id="SSF161111">
    <property type="entry name" value="Cation efflux protein transmembrane domain-like"/>
    <property type="match status" value="1"/>
</dbReference>
<sequence>MTGADDPDRLRRLATYASVAVAMTLIVAKLTAYLVTDAVSILSSLIDSTTDLLASVVALVGVRHALRPADLQHRFGHGKAEALATLAQAAFITGSALLLTVEAVRRLFRPEPVSESAIGIAVMVLSILLTLALVAFQRHVVRRTGSLAVGADSLHYAGDLFMNLAVIAAILLTQWTGLAALDPIFGVGIAAFLLHGAWRILGEALNVLMDHELPEKDRQRIHAIVQRSGEAKGMHDLRTRSTGTASFIEFHLELDPQLTVSAAHDVTDRIEQALLAEFPNADVNIHQEPHGLAEDRLDNRLKKARSR</sequence>
<evidence type="ECO:0000313" key="11">
    <source>
        <dbReference type="EMBL" id="NYZ18415.1"/>
    </source>
</evidence>
<dbReference type="RefSeq" id="WP_180280160.1">
    <property type="nucleotide sequence ID" value="NZ_JABFDB010000001.1"/>
</dbReference>
<dbReference type="NCBIfam" id="TIGR01297">
    <property type="entry name" value="CDF"/>
    <property type="match status" value="1"/>
</dbReference>
<dbReference type="Proteomes" id="UP000584642">
    <property type="component" value="Unassembled WGS sequence"/>
</dbReference>
<feature type="transmembrane region" description="Helical" evidence="8">
    <location>
        <begin position="116"/>
        <end position="136"/>
    </location>
</feature>
<accession>A0ABX2T3K9</accession>
<dbReference type="Gene3D" id="3.30.70.1350">
    <property type="entry name" value="Cation efflux protein, cytoplasmic domain"/>
    <property type="match status" value="1"/>
</dbReference>
<evidence type="ECO:0000256" key="3">
    <source>
        <dbReference type="ARBA" id="ARBA00022448"/>
    </source>
</evidence>
<evidence type="ECO:0000256" key="7">
    <source>
        <dbReference type="ARBA" id="ARBA00023136"/>
    </source>
</evidence>
<dbReference type="PANTHER" id="PTHR43840">
    <property type="entry name" value="MITOCHONDRIAL METAL TRANSPORTER 1-RELATED"/>
    <property type="match status" value="1"/>
</dbReference>
<dbReference type="EMBL" id="JABFDB010000001">
    <property type="protein sequence ID" value="NYZ18415.1"/>
    <property type="molecule type" value="Genomic_DNA"/>
</dbReference>
<comment type="similarity">
    <text evidence="2">Belongs to the cation diffusion facilitator (CDF) transporter (TC 2.A.4) family.</text>
</comment>
<dbReference type="SUPFAM" id="SSF160240">
    <property type="entry name" value="Cation efflux protein cytoplasmic domain-like"/>
    <property type="match status" value="1"/>
</dbReference>
<keyword evidence="5 8" id="KW-0812">Transmembrane</keyword>
<dbReference type="Pfam" id="PF01545">
    <property type="entry name" value="Cation_efflux"/>
    <property type="match status" value="1"/>
</dbReference>
<keyword evidence="4" id="KW-1003">Cell membrane</keyword>
<dbReference type="InterPro" id="IPR050291">
    <property type="entry name" value="CDF_Transporter"/>
</dbReference>
<comment type="subcellular location">
    <subcellularLocation>
        <location evidence="1">Membrane</location>
        <topology evidence="1">Multi-pass membrane protein</topology>
    </subcellularLocation>
</comment>
<evidence type="ECO:0000256" key="2">
    <source>
        <dbReference type="ARBA" id="ARBA00008114"/>
    </source>
</evidence>
<dbReference type="InterPro" id="IPR002524">
    <property type="entry name" value="Cation_efflux"/>
</dbReference>
<feature type="transmembrane region" description="Helical" evidence="8">
    <location>
        <begin position="156"/>
        <end position="177"/>
    </location>
</feature>
<feature type="transmembrane region" description="Helical" evidence="8">
    <location>
        <begin position="83"/>
        <end position="104"/>
    </location>
</feature>
<evidence type="ECO:0000256" key="8">
    <source>
        <dbReference type="SAM" id="Phobius"/>
    </source>
</evidence>
<evidence type="ECO:0000259" key="9">
    <source>
        <dbReference type="Pfam" id="PF01545"/>
    </source>
</evidence>
<keyword evidence="7 8" id="KW-0472">Membrane</keyword>
<dbReference type="InterPro" id="IPR058533">
    <property type="entry name" value="Cation_efflux_TM"/>
</dbReference>
<feature type="domain" description="Cation efflux protein cytoplasmic" evidence="10">
    <location>
        <begin position="213"/>
        <end position="290"/>
    </location>
</feature>
<protein>
    <submittedName>
        <fullName evidence="11">Cation diffusion facilitator family transporter</fullName>
    </submittedName>
</protein>
<keyword evidence="3" id="KW-0813">Transport</keyword>
<evidence type="ECO:0000256" key="5">
    <source>
        <dbReference type="ARBA" id="ARBA00022692"/>
    </source>
</evidence>
<feature type="transmembrane region" description="Helical" evidence="8">
    <location>
        <begin position="183"/>
        <end position="201"/>
    </location>
</feature>
<evidence type="ECO:0000313" key="12">
    <source>
        <dbReference type="Proteomes" id="UP000584642"/>
    </source>
</evidence>
<organism evidence="11 12">
    <name type="scientific">Azospirillum oleiclasticum</name>
    <dbReference type="NCBI Taxonomy" id="2735135"/>
    <lineage>
        <taxon>Bacteria</taxon>
        <taxon>Pseudomonadati</taxon>
        <taxon>Pseudomonadota</taxon>
        <taxon>Alphaproteobacteria</taxon>
        <taxon>Rhodospirillales</taxon>
        <taxon>Azospirillaceae</taxon>
        <taxon>Azospirillum</taxon>
    </lineage>
</organism>
<dbReference type="InterPro" id="IPR036837">
    <property type="entry name" value="Cation_efflux_CTD_sf"/>
</dbReference>
<feature type="transmembrane region" description="Helical" evidence="8">
    <location>
        <begin position="41"/>
        <end position="62"/>
    </location>
</feature>
<keyword evidence="12" id="KW-1185">Reference proteome</keyword>
<comment type="caution">
    <text evidence="11">The sequence shown here is derived from an EMBL/GenBank/DDBJ whole genome shotgun (WGS) entry which is preliminary data.</text>
</comment>
<evidence type="ECO:0000256" key="6">
    <source>
        <dbReference type="ARBA" id="ARBA00022989"/>
    </source>
</evidence>
<keyword evidence="6 8" id="KW-1133">Transmembrane helix</keyword>
<feature type="domain" description="Cation efflux protein transmembrane" evidence="9">
    <location>
        <begin position="17"/>
        <end position="209"/>
    </location>
</feature>
<reference evidence="11 12" key="1">
    <citation type="submission" date="2020-05" db="EMBL/GenBank/DDBJ databases">
        <title>Azospirillum oleiclasticum sp. nov, a nitrogen-fixing and heavy crude oil-emulsifying bacterium isolated from the crude oil of Yumen Oilfield.</title>
        <authorList>
            <person name="Wu D."/>
            <person name="Cai M."/>
            <person name="Zhang X."/>
        </authorList>
    </citation>
    <scope>NUCLEOTIDE SEQUENCE [LARGE SCALE GENOMIC DNA]</scope>
    <source>
        <strain evidence="11 12">ROY-1-1-2</strain>
    </source>
</reference>
<dbReference type="Pfam" id="PF16916">
    <property type="entry name" value="ZT_dimer"/>
    <property type="match status" value="1"/>
</dbReference>
<gene>
    <name evidence="11" type="ORF">HND93_01720</name>
</gene>
<feature type="transmembrane region" description="Helical" evidence="8">
    <location>
        <begin position="13"/>
        <end position="35"/>
    </location>
</feature>
<evidence type="ECO:0000259" key="10">
    <source>
        <dbReference type="Pfam" id="PF16916"/>
    </source>
</evidence>
<dbReference type="InterPro" id="IPR027469">
    <property type="entry name" value="Cation_efflux_TMD_sf"/>
</dbReference>
<dbReference type="Gene3D" id="1.20.1510.10">
    <property type="entry name" value="Cation efflux protein transmembrane domain"/>
    <property type="match status" value="1"/>
</dbReference>